<sequence length="455" mass="52302">MFDTVKELELHKEYFFEVFYREGDSGYAATLHLTPELIKFKVTSERDFSLSWDATEARCDDHRNVFFLKGLYCVGIKSSVINHTPYVGLKEIEFTVESVIFCPSEPPENGFFESIDIASSTVNEWVGYTTTQQKIFEASYKREDVEPLLVEFSTPANEHDEIGVRYNATFRQSHLLYEHGFTFPPSLFYLMGSGERVADPFLIYVRIFNLLAFLTGAEPSVQSVTLNYDLYGYSQKGYLYCINSSLKPKGSDVYAMFPLGKDPRFDDWGIAPFPMSSFALYFSPDSDLPDLLEKYVKYRSMGNVEDRLLGYFRLLEKHCYNRKYYLPEDLFVRFSRLAKGWVKGNSSLSAKQIKSFEGGLKRFNGQKYNTEKCLSDFLSSLPEPIKKGLGVTKDLLTEICTLRNNITHANKYNIEEDKLHLFAAHVHHLLIFAILEKLGVVLADVANITNRLRSY</sequence>
<proteinExistence type="predicted"/>
<evidence type="ECO:0000313" key="3">
    <source>
        <dbReference type="Proteomes" id="UP000183114"/>
    </source>
</evidence>
<protein>
    <recommendedName>
        <fullName evidence="1">Apea-like HEPN domain-containing protein</fullName>
    </recommendedName>
</protein>
<name>A0A1H4YGG3_9PSED</name>
<evidence type="ECO:0000313" key="2">
    <source>
        <dbReference type="EMBL" id="SED17032.1"/>
    </source>
</evidence>
<dbReference type="RefSeq" id="WP_139273383.1">
    <property type="nucleotide sequence ID" value="NZ_FNTF01000002.1"/>
</dbReference>
<dbReference type="AlphaFoldDB" id="A0A1H4YGG3"/>
<dbReference type="InterPro" id="IPR041229">
    <property type="entry name" value="HEPN_Apea"/>
</dbReference>
<organism evidence="2 3">
    <name type="scientific">Pseudomonas frederiksbergensis</name>
    <dbReference type="NCBI Taxonomy" id="104087"/>
    <lineage>
        <taxon>Bacteria</taxon>
        <taxon>Pseudomonadati</taxon>
        <taxon>Pseudomonadota</taxon>
        <taxon>Gammaproteobacteria</taxon>
        <taxon>Pseudomonadales</taxon>
        <taxon>Pseudomonadaceae</taxon>
        <taxon>Pseudomonas</taxon>
    </lineage>
</organism>
<dbReference type="Proteomes" id="UP000183114">
    <property type="component" value="Unassembled WGS sequence"/>
</dbReference>
<gene>
    <name evidence="2" type="ORF">SAMN04490185_2913</name>
</gene>
<dbReference type="EMBL" id="FNTF01000002">
    <property type="protein sequence ID" value="SED17032.1"/>
    <property type="molecule type" value="Genomic_DNA"/>
</dbReference>
<accession>A0A1H4YGG3</accession>
<evidence type="ECO:0000259" key="1">
    <source>
        <dbReference type="Pfam" id="PF18739"/>
    </source>
</evidence>
<feature type="domain" description="Apea-like HEPN" evidence="1">
    <location>
        <begin position="349"/>
        <end position="440"/>
    </location>
</feature>
<reference evidence="2 3" key="1">
    <citation type="submission" date="2016-10" db="EMBL/GenBank/DDBJ databases">
        <authorList>
            <person name="de Groot N.N."/>
        </authorList>
    </citation>
    <scope>NUCLEOTIDE SEQUENCE [LARGE SCALE GENOMIC DNA]</scope>
    <source>
        <strain evidence="2 3">BS3655</strain>
    </source>
</reference>
<dbReference type="Pfam" id="PF18739">
    <property type="entry name" value="HEPN_Apea"/>
    <property type="match status" value="1"/>
</dbReference>